<sequence length="199" mass="21679">MQHAQGNKKIVLTTGPYIPASQPFPLNEDPEIQPARKILLIIVGVCLGLTVIGAFSSIAGSGAPSNTQHSIRGAQIGQSLISVVFLSFGYLVACRYSQTGLQVFAWLNIVGLVILSIGLIILIFFGFISLTVLTSTSKNQGQGILAGVSIMVIFFVLILRIRAFILQVSLFSFLFNYLAFEYRLVHCHHKACCQIGKTY</sequence>
<name>A0A816DAA6_9BILA</name>
<keyword evidence="1" id="KW-0812">Transmembrane</keyword>
<gene>
    <name evidence="2" type="ORF">KQP761_LOCUS26420</name>
</gene>
<evidence type="ECO:0000313" key="3">
    <source>
        <dbReference type="Proteomes" id="UP000663834"/>
    </source>
</evidence>
<comment type="caution">
    <text evidence="2">The sequence shown here is derived from an EMBL/GenBank/DDBJ whole genome shotgun (WGS) entry which is preliminary data.</text>
</comment>
<feature type="transmembrane region" description="Helical" evidence="1">
    <location>
        <begin position="140"/>
        <end position="159"/>
    </location>
</feature>
<keyword evidence="1" id="KW-1133">Transmembrane helix</keyword>
<protein>
    <submittedName>
        <fullName evidence="2">Uncharacterized protein</fullName>
    </submittedName>
</protein>
<proteinExistence type="predicted"/>
<feature type="transmembrane region" description="Helical" evidence="1">
    <location>
        <begin position="105"/>
        <end position="128"/>
    </location>
</feature>
<dbReference type="Proteomes" id="UP000663834">
    <property type="component" value="Unassembled WGS sequence"/>
</dbReference>
<keyword evidence="1" id="KW-0472">Membrane</keyword>
<dbReference type="OrthoDB" id="10043197at2759"/>
<accession>A0A816DAA6</accession>
<evidence type="ECO:0000256" key="1">
    <source>
        <dbReference type="SAM" id="Phobius"/>
    </source>
</evidence>
<reference evidence="2" key="1">
    <citation type="submission" date="2021-02" db="EMBL/GenBank/DDBJ databases">
        <authorList>
            <person name="Nowell W R."/>
        </authorList>
    </citation>
    <scope>NUCLEOTIDE SEQUENCE</scope>
</reference>
<organism evidence="2 3">
    <name type="scientific">Rotaria magnacalcarata</name>
    <dbReference type="NCBI Taxonomy" id="392030"/>
    <lineage>
        <taxon>Eukaryota</taxon>
        <taxon>Metazoa</taxon>
        <taxon>Spiralia</taxon>
        <taxon>Gnathifera</taxon>
        <taxon>Rotifera</taxon>
        <taxon>Eurotatoria</taxon>
        <taxon>Bdelloidea</taxon>
        <taxon>Philodinida</taxon>
        <taxon>Philodinidae</taxon>
        <taxon>Rotaria</taxon>
    </lineage>
</organism>
<evidence type="ECO:0000313" key="2">
    <source>
        <dbReference type="EMBL" id="CAF1632103.1"/>
    </source>
</evidence>
<dbReference type="AlphaFoldDB" id="A0A816DAA6"/>
<feature type="transmembrane region" description="Helical" evidence="1">
    <location>
        <begin position="71"/>
        <end position="93"/>
    </location>
</feature>
<feature type="transmembrane region" description="Helical" evidence="1">
    <location>
        <begin position="38"/>
        <end position="59"/>
    </location>
</feature>
<dbReference type="EMBL" id="CAJNOW010014337">
    <property type="protein sequence ID" value="CAF1632103.1"/>
    <property type="molecule type" value="Genomic_DNA"/>
</dbReference>